<keyword evidence="5" id="KW-1185">Reference proteome</keyword>
<dbReference type="RefSeq" id="WP_315623248.1">
    <property type="nucleotide sequence ID" value="NZ_JAUHMF010000001.1"/>
</dbReference>
<keyword evidence="1" id="KW-0378">Hydrolase</keyword>
<dbReference type="PANTHER" id="PTHR43156">
    <property type="entry name" value="STAGE II SPORULATION PROTEIN E-RELATED"/>
    <property type="match status" value="1"/>
</dbReference>
<dbReference type="InterPro" id="IPR029016">
    <property type="entry name" value="GAF-like_dom_sf"/>
</dbReference>
<dbReference type="Pfam" id="PF13185">
    <property type="entry name" value="GAF_2"/>
    <property type="match status" value="3"/>
</dbReference>
<dbReference type="SUPFAM" id="SSF55781">
    <property type="entry name" value="GAF domain-like"/>
    <property type="match status" value="6"/>
</dbReference>
<dbReference type="Proteomes" id="UP001254165">
    <property type="component" value="Unassembled WGS sequence"/>
</dbReference>
<comment type="caution">
    <text evidence="4">The sequence shown here is derived from an EMBL/GenBank/DDBJ whole genome shotgun (WGS) entry which is preliminary data.</text>
</comment>
<dbReference type="InterPro" id="IPR001932">
    <property type="entry name" value="PPM-type_phosphatase-like_dom"/>
</dbReference>
<reference evidence="4 5" key="1">
    <citation type="submission" date="2023-07" db="EMBL/GenBank/DDBJ databases">
        <title>Novel species of Thermanaerothrix with wide hydrolytic capabilities.</title>
        <authorList>
            <person name="Zayulina K.S."/>
            <person name="Podosokorskaya O.A."/>
            <person name="Elcheninov A.G."/>
        </authorList>
    </citation>
    <scope>NUCLEOTIDE SEQUENCE [LARGE SCALE GENOMIC DNA]</scope>
    <source>
        <strain evidence="4 5">4228-RoL</strain>
    </source>
</reference>
<dbReference type="InterPro" id="IPR036457">
    <property type="entry name" value="PPM-type-like_dom_sf"/>
</dbReference>
<organism evidence="4 5">
    <name type="scientific">Thermanaerothrix solaris</name>
    <dbReference type="NCBI Taxonomy" id="3058434"/>
    <lineage>
        <taxon>Bacteria</taxon>
        <taxon>Bacillati</taxon>
        <taxon>Chloroflexota</taxon>
        <taxon>Anaerolineae</taxon>
        <taxon>Anaerolineales</taxon>
        <taxon>Anaerolineaceae</taxon>
        <taxon>Thermanaerothrix</taxon>
    </lineage>
</organism>
<accession>A0ABU3NLP5</accession>
<dbReference type="PANTHER" id="PTHR43156:SF2">
    <property type="entry name" value="STAGE II SPORULATION PROTEIN E"/>
    <property type="match status" value="1"/>
</dbReference>
<evidence type="ECO:0000313" key="5">
    <source>
        <dbReference type="Proteomes" id="UP001254165"/>
    </source>
</evidence>
<dbReference type="SUPFAM" id="SSF81606">
    <property type="entry name" value="PP2C-like"/>
    <property type="match status" value="1"/>
</dbReference>
<dbReference type="SMART" id="SM00331">
    <property type="entry name" value="PP2C_SIG"/>
    <property type="match status" value="1"/>
</dbReference>
<evidence type="ECO:0000256" key="2">
    <source>
        <dbReference type="SAM" id="Coils"/>
    </source>
</evidence>
<dbReference type="Pfam" id="PF01590">
    <property type="entry name" value="GAF"/>
    <property type="match status" value="2"/>
</dbReference>
<evidence type="ECO:0000259" key="3">
    <source>
        <dbReference type="PROSITE" id="PS51746"/>
    </source>
</evidence>
<dbReference type="Gene3D" id="3.30.450.40">
    <property type="match status" value="6"/>
</dbReference>
<evidence type="ECO:0000256" key="1">
    <source>
        <dbReference type="ARBA" id="ARBA00022801"/>
    </source>
</evidence>
<dbReference type="InterPro" id="IPR052016">
    <property type="entry name" value="Bact_Sigma-Reg"/>
</dbReference>
<dbReference type="PROSITE" id="PS51746">
    <property type="entry name" value="PPM_2"/>
    <property type="match status" value="1"/>
</dbReference>
<dbReference type="Pfam" id="PF07228">
    <property type="entry name" value="SpoIIE"/>
    <property type="match status" value="1"/>
</dbReference>
<dbReference type="Pfam" id="PF13492">
    <property type="entry name" value="GAF_3"/>
    <property type="match status" value="1"/>
</dbReference>
<dbReference type="SMART" id="SM00065">
    <property type="entry name" value="GAF"/>
    <property type="match status" value="6"/>
</dbReference>
<dbReference type="EMBL" id="JAUHMF010000001">
    <property type="protein sequence ID" value="MDT8896751.1"/>
    <property type="molecule type" value="Genomic_DNA"/>
</dbReference>
<sequence>MAKPERALTFEEVIRLGENLLGLPNTLAQIETIGRYLQDKIGGRCAFWFAQPQYPLPGEPEIPLLSDPSTPPLIQHCAQLRLPILAADFETTTPTSEPHAIALPLSLRGTLLGVLSVIREYPFQQNEIRFLEFLSAHLALVFQAFRQERIKIWRTEQLSLVRAITAQITRFTDVMSLCQQIAHQIQETFDFYYVGLFEMDEVQGALRFCASAGKDTPKYHQDYDTIHLGQGIVGTVAQTGQEIVARNVQLEPRYRFSPALPQTLSEAAFPIKHGDHLLGVLDLQSERPNAFHEYDLVLFRSLADTIAIAFESIKLYQTLAHRADRISALLEISHALTSILDLDRLLGEVVEAIQRWFGYPYVHLFSVHQGRRKIFYEAGSGARSKAFEEHQVSYDLDDPTGIIPWVAREGKLYLANDVESDPLFRPSPLPPETTQSELAIPLAYGGEVLGVLDLQSDHRNAFDPEDLPYLEALGASIAIAMRNAMLYRTESWRRQVADSFRDIAGLISENINLDELLERILAELERNLPCEAAAIWLLEEPYRPEALNPPAIRLAAVHGIPSQQLERITAQEEMQIWLRSALSQTEPKIRRPLDPYDPLGLALKFPSDYSAILAPLRAGGQPLGLLLLGHHTAGRYGSEALLIAATLASYAAVAIQNNRLFTSAQEQAWISTILLQVAETSQALRSAEELAETLTRLIPLLVGVKQCAIFLWDEARRAFLLIAEHGLSSSSYFQVPFDSRIPAVARLLETHSPIFIQDPAKELAFLGIDLETGQGTYLVLPLLSREEILGALLIGYYPERVSNDYRIDPQLFAILQGIAQQAAMALENIRLLEARQEEAYVTAALLQVAQAIVSQSNLEDILDTTVHLIPILVGTEACAIYLWDAEHKEYHLVKAFDQNHHHLSEVEGTRYAQGEAPLLDFLLQYDTLVVCPLHHNDLPIADWAKHPLVADEETETNASFRLLGIPLSMKGERYGAILVRDALHPTRSQERRLEIITGIAQQVALAIQNEHLNREMLKRERLEREVQVARQIQKTFLPTRLPTHPEWDVHVYWETARQVGGDFYDIIRLPQHRWGLVVGDVSDKGVPAALYMTVARTLIRAFALSGQPSPARVLQRVNRSLFFDSPDGLYVTAIYAILHLEDGRVEFANAGHNWPLIIRANGDVEALASSGTALGILSQIRLENQTAFLLPGDFLLLYTDGITEMFSEKGEVYGETRFIYTVKNAPRSSAEALIEHINTAIEDFRGSLPPSDDSTLLVIHRKSGAGV</sequence>
<protein>
    <submittedName>
        <fullName evidence="4">GAF domain-containing protein</fullName>
    </submittedName>
</protein>
<gene>
    <name evidence="4" type="ORF">QYE77_00610</name>
</gene>
<evidence type="ECO:0000313" key="4">
    <source>
        <dbReference type="EMBL" id="MDT8896751.1"/>
    </source>
</evidence>
<feature type="domain" description="PPM-type phosphatase" evidence="3">
    <location>
        <begin position="1038"/>
        <end position="1261"/>
    </location>
</feature>
<dbReference type="InterPro" id="IPR003018">
    <property type="entry name" value="GAF"/>
</dbReference>
<feature type="coiled-coil region" evidence="2">
    <location>
        <begin position="1005"/>
        <end position="1032"/>
    </location>
</feature>
<dbReference type="Gene3D" id="3.60.40.10">
    <property type="entry name" value="PPM-type phosphatase domain"/>
    <property type="match status" value="1"/>
</dbReference>
<name>A0ABU3NLP5_9CHLR</name>
<proteinExistence type="predicted"/>
<keyword evidence="2" id="KW-0175">Coiled coil</keyword>